<comment type="caution">
    <text evidence="1">The sequence shown here is derived from an EMBL/GenBank/DDBJ whole genome shotgun (WGS) entry which is preliminary data.</text>
</comment>
<reference evidence="1" key="1">
    <citation type="submission" date="2023-03" db="EMBL/GenBank/DDBJ databases">
        <title>Massive genome expansion in bonnet fungi (Mycena s.s.) driven by repeated elements and novel gene families across ecological guilds.</title>
        <authorList>
            <consortium name="Lawrence Berkeley National Laboratory"/>
            <person name="Harder C.B."/>
            <person name="Miyauchi S."/>
            <person name="Viragh M."/>
            <person name="Kuo A."/>
            <person name="Thoen E."/>
            <person name="Andreopoulos B."/>
            <person name="Lu D."/>
            <person name="Skrede I."/>
            <person name="Drula E."/>
            <person name="Henrissat B."/>
            <person name="Morin E."/>
            <person name="Kohler A."/>
            <person name="Barry K."/>
            <person name="LaButti K."/>
            <person name="Morin E."/>
            <person name="Salamov A."/>
            <person name="Lipzen A."/>
            <person name="Mereny Z."/>
            <person name="Hegedus B."/>
            <person name="Baldrian P."/>
            <person name="Stursova M."/>
            <person name="Weitz H."/>
            <person name="Taylor A."/>
            <person name="Grigoriev I.V."/>
            <person name="Nagy L.G."/>
            <person name="Martin F."/>
            <person name="Kauserud H."/>
        </authorList>
    </citation>
    <scope>NUCLEOTIDE SEQUENCE</scope>
    <source>
        <strain evidence="1">CBHHK182m</strain>
    </source>
</reference>
<name>A0AAD7IZ98_9AGAR</name>
<keyword evidence="2" id="KW-1185">Reference proteome</keyword>
<dbReference type="AlphaFoldDB" id="A0AAD7IZ98"/>
<evidence type="ECO:0008006" key="3">
    <source>
        <dbReference type="Google" id="ProtNLM"/>
    </source>
</evidence>
<proteinExistence type="predicted"/>
<organism evidence="1 2">
    <name type="scientific">Mycena metata</name>
    <dbReference type="NCBI Taxonomy" id="1033252"/>
    <lineage>
        <taxon>Eukaryota</taxon>
        <taxon>Fungi</taxon>
        <taxon>Dikarya</taxon>
        <taxon>Basidiomycota</taxon>
        <taxon>Agaricomycotina</taxon>
        <taxon>Agaricomycetes</taxon>
        <taxon>Agaricomycetidae</taxon>
        <taxon>Agaricales</taxon>
        <taxon>Marasmiineae</taxon>
        <taxon>Mycenaceae</taxon>
        <taxon>Mycena</taxon>
    </lineage>
</organism>
<protein>
    <recommendedName>
        <fullName evidence="3">BTB domain-containing protein</fullName>
    </recommendedName>
</protein>
<dbReference type="EMBL" id="JARKIB010000055">
    <property type="protein sequence ID" value="KAJ7753470.1"/>
    <property type="molecule type" value="Genomic_DNA"/>
</dbReference>
<sequence length="308" mass="34607">MSVDNADGNNGPESRRHPQFYFTDGNTVFMLKSADHPDGILYRLHSGLLAHRATFFASLFALPRHLGCIQEILTEGTTDDNPIELPYGLMMVDFDHLLTYLFTGPSMYPNTEAFLVSVMKLSAMFEIADGMHYTIREFTLRGDGVHPALQFKLARCFDIDDWLEPAFRRLMKMSIIDLDSSHVAQIGHSGFYWLARLKTQVQELRTKIAFHVPPIVNSIDCETPGTCGPISCLDLLDQLRNTHIPGLCDDCQDLTVTWLWGAQSFTREEHLVDEAVEALKLLQAEEPLRAALRASVEALHKSVGLKTA</sequence>
<gene>
    <name evidence="1" type="ORF">B0H16DRAFT_1723093</name>
</gene>
<dbReference type="Proteomes" id="UP001215598">
    <property type="component" value="Unassembled WGS sequence"/>
</dbReference>
<evidence type="ECO:0000313" key="1">
    <source>
        <dbReference type="EMBL" id="KAJ7753470.1"/>
    </source>
</evidence>
<evidence type="ECO:0000313" key="2">
    <source>
        <dbReference type="Proteomes" id="UP001215598"/>
    </source>
</evidence>
<accession>A0AAD7IZ98</accession>